<dbReference type="InterPro" id="IPR035445">
    <property type="entry name" value="GYF-like_dom_sf"/>
</dbReference>
<feature type="region of interest" description="Disordered" evidence="2">
    <location>
        <begin position="1348"/>
        <end position="1578"/>
    </location>
</feature>
<feature type="compositionally biased region" description="Basic and acidic residues" evidence="2">
    <location>
        <begin position="103"/>
        <end position="174"/>
    </location>
</feature>
<dbReference type="SMR" id="A0A1D6HS02"/>
<dbReference type="SMART" id="SM00444">
    <property type="entry name" value="GYF"/>
    <property type="match status" value="1"/>
</dbReference>
<dbReference type="Gene3D" id="3.30.1490.40">
    <property type="match status" value="1"/>
</dbReference>
<feature type="region of interest" description="Disordered" evidence="2">
    <location>
        <begin position="63"/>
        <end position="174"/>
    </location>
</feature>
<feature type="region of interest" description="Disordered" evidence="2">
    <location>
        <begin position="1"/>
        <end position="20"/>
    </location>
</feature>
<feature type="compositionally biased region" description="Polar residues" evidence="2">
    <location>
        <begin position="1470"/>
        <end position="1482"/>
    </location>
</feature>
<accession>A0A1D6HS02</accession>
<feature type="compositionally biased region" description="Polar residues" evidence="2">
    <location>
        <begin position="1206"/>
        <end position="1220"/>
    </location>
</feature>
<evidence type="ECO:0000256" key="1">
    <source>
        <dbReference type="SAM" id="Coils"/>
    </source>
</evidence>
<feature type="compositionally biased region" description="Basic and acidic residues" evidence="2">
    <location>
        <begin position="63"/>
        <end position="75"/>
    </location>
</feature>
<feature type="compositionally biased region" description="Polar residues" evidence="2">
    <location>
        <begin position="1417"/>
        <end position="1433"/>
    </location>
</feature>
<feature type="region of interest" description="Disordered" evidence="2">
    <location>
        <begin position="188"/>
        <end position="269"/>
    </location>
</feature>
<feature type="region of interest" description="Disordered" evidence="2">
    <location>
        <begin position="1197"/>
        <end position="1228"/>
    </location>
</feature>
<feature type="region of interest" description="Disordered" evidence="2">
    <location>
        <begin position="382"/>
        <end position="407"/>
    </location>
</feature>
<dbReference type="ExpressionAtlas" id="A0A1D6HS02">
    <property type="expression patterns" value="baseline and differential"/>
</dbReference>
<feature type="region of interest" description="Disordered" evidence="2">
    <location>
        <begin position="1110"/>
        <end position="1173"/>
    </location>
</feature>
<dbReference type="PANTHER" id="PTHR47471:SF1">
    <property type="entry name" value="PROTEIN ESSENTIAL FOR POTEXVIRUS ACCUMULATION 1"/>
    <property type="match status" value="1"/>
</dbReference>
<dbReference type="CDD" id="cd00072">
    <property type="entry name" value="GYF"/>
    <property type="match status" value="1"/>
</dbReference>
<reference evidence="3" key="1">
    <citation type="submission" date="2015-12" db="EMBL/GenBank/DDBJ databases">
        <title>Update maize B73 reference genome by single molecule sequencing technologies.</title>
        <authorList>
            <consortium name="Maize Genome Sequencing Project"/>
            <person name="Ware D."/>
        </authorList>
    </citation>
    <scope>NUCLEOTIDE SEQUENCE [LARGE SCALE GENOMIC DNA]</scope>
    <source>
        <tissue evidence="3">Seedling</tissue>
    </source>
</reference>
<sequence>MAATPDRANADLRHGLSVDTPLPPQIARGLVNAYSFDLCTEEKQGLDTEIPLSPQWLMKVGENKDPVSHGIRSDVSKTSGAGEDQGYNTKKKDVFRASVLDGETGRRDRWRDDEREPNSTHRWSRWRETDKEHGDARKAERWSDDTSKHSVDGRRVPQERWGDSNNKDGSYDQRRENKWTARWGSNDKESENWRDRWGDSGKEGDAYREKGLSHHGKDANSYEKDDNISRSWKPSYSAGRGRGDLPNYTSQTLPKSPAPSGYGRGKLDNDFAKFPNSRGKFTSGTSAISSGSSRPFHLGLLSDRPGGISDRSAFRYSRLKLLDIYRNCDVTDFKLSVDCLEELSVFMQEDVLEPLALSAPVAEEATILKAIDKGDIVNSGVHQASKDGSVGKAGREDQPGGVEVSGLAGNTDLAARGEPMHPATSTYVVPQRSQFIGEHKLGPSEFGHQIPNFLNQESKTVGMLGFDNFASPVHSHPNPENLSLYYKDPQGQIQGPFSGADIIGWFETGYFGIDLLVRPVNAPHDVPFLMLGDVMPHLRAKVRPPPGFATSKPSDMLAPETLPTGKFVSSSMQAGSTGIGIFDSGPIRKDNAVEAQNRFLESLMSNSARNPSAGTISITGGMNELVSTSFGNISVRGGESGVNLNYLLAQKGLLERQNSLQNPVSYWTGDAPASKVHPMADTSRQSLQSQNVDLLAMLQPKEKPQVPTGNSGLPLCSNYPEASIVNPNLHSGDLAQGALNMRQDMQNSQNIGIGVQQHNLMPQNRPALAQLPSEKLAEMSQDPQLLNMIRQDLQNSQNIGIGFQQHNLMPQNRPALAQLPPEKLAEISQDPQMLNMLQQQYLLSQLQLQSQTPFTPQPPLSMLDKMLLLKQQQQQQQLQQQQQQLQQQLEQQQKLLLQQQLLSQMVPHAHPNQHTDDSYALKYTSVPSDDSTSLGFRRMQEAIEVDQKFSVHGMQVGQQPSQSIMNFRNMDGIALLQNPVTALPVPHETAVGALPKEDHSRPGMSEDFANVDLQLKSTMVHSKLVEVADRNEGFKSHEVDTAAEKNKMSEKELNSGSTIIMGSASDEAKNLHEPPLDPKSENLSSDISGQVQESNLSAEDTPPGITAAVATEVKVTDTQETKKAEKKRKQKKKQAAADAGKGTSKAVVAQQQRQETEVDNSDIGGNKHDLTDDTEELFWGSPIRVQNEILPSKSFPEEHDADKAESQFSSLSSDPHSMASQRAWKQPTQGLRPKSLLEIQAEEQLRAQKGLTTETAKPAASVPSISWSGMSISSEQHYGGSNISLGSMESAVERNKRSQLHDLLAEEVLARSSIADNENNANDAFFSPLSPAAVQADAPALDDNDFIEAKDKKNKKRSAKTKASTVKAPSPVVSFDPPAISMPSEKGKSAKQAQQELEILPAPPSGPSFGDFVLWKSDQTSSVPAPAWSNDSAKVQKPLSLRDIQREQERRTASIQQQAPSPTPAKVAPNQRSHVNASSWQASGPPPSQAVAPVQMSSNAPSHSRSSAEDDLFWGPSEHSKQDTKQSEFPSLLSQSRSSMMKDHSALNRQKSQAGRLPVPSAATANQSGKGKAEATNKQTEAMDFRDWLDSEWAKLTGTNDVSFLEFCIKQSTTEAEILLHENIGSLDRNHEFIDKFLNYKAFLSADVIHMAFQAPSSRGDGAGWANPAAAARGGTVIDAELDGGGKKKGKKGKKVSAAVLGFNVASNRIMMGEIQNVD</sequence>
<organism evidence="3">
    <name type="scientific">Zea mays</name>
    <name type="common">Maize</name>
    <dbReference type="NCBI Taxonomy" id="4577"/>
    <lineage>
        <taxon>Eukaryota</taxon>
        <taxon>Viridiplantae</taxon>
        <taxon>Streptophyta</taxon>
        <taxon>Embryophyta</taxon>
        <taxon>Tracheophyta</taxon>
        <taxon>Spermatophyta</taxon>
        <taxon>Magnoliopsida</taxon>
        <taxon>Liliopsida</taxon>
        <taxon>Poales</taxon>
        <taxon>Poaceae</taxon>
        <taxon>PACMAD clade</taxon>
        <taxon>Panicoideae</taxon>
        <taxon>Andropogonodae</taxon>
        <taxon>Andropogoneae</taxon>
        <taxon>Tripsacinae</taxon>
        <taxon>Zea</taxon>
    </lineage>
</organism>
<dbReference type="PANTHER" id="PTHR47471">
    <property type="entry name" value="GYF DOMAIN-CONTAINING PROTEIN"/>
    <property type="match status" value="1"/>
</dbReference>
<dbReference type="InParanoid" id="A0A1D6HS02"/>
<dbReference type="SUPFAM" id="SSF55277">
    <property type="entry name" value="GYF domain"/>
    <property type="match status" value="1"/>
</dbReference>
<name>A0A1D6HS02_MAIZE</name>
<dbReference type="IntAct" id="A0A1D6HS02">
    <property type="interactions" value="13"/>
</dbReference>
<feature type="compositionally biased region" description="Basic residues" evidence="2">
    <location>
        <begin position="1124"/>
        <end position="1134"/>
    </location>
</feature>
<evidence type="ECO:0000256" key="2">
    <source>
        <dbReference type="SAM" id="MobiDB-lite"/>
    </source>
</evidence>
<dbReference type="Pfam" id="PF02213">
    <property type="entry name" value="GYF"/>
    <property type="match status" value="1"/>
</dbReference>
<dbReference type="EMBL" id="CM007650">
    <property type="protein sequence ID" value="ONM51257.1"/>
    <property type="molecule type" value="Genomic_DNA"/>
</dbReference>
<feature type="compositionally biased region" description="Basic and acidic residues" evidence="2">
    <location>
        <begin position="188"/>
        <end position="228"/>
    </location>
</feature>
<feature type="coiled-coil region" evidence="1">
    <location>
        <begin position="868"/>
        <end position="902"/>
    </location>
</feature>
<dbReference type="PROSITE" id="PS50829">
    <property type="entry name" value="GYF"/>
    <property type="match status" value="1"/>
</dbReference>
<evidence type="ECO:0000313" key="3">
    <source>
        <dbReference type="EMBL" id="ONM51257.1"/>
    </source>
</evidence>
<dbReference type="InterPro" id="IPR003169">
    <property type="entry name" value="GYF"/>
</dbReference>
<dbReference type="STRING" id="4577.A0A1D6HS02"/>
<proteinExistence type="predicted"/>
<feature type="compositionally biased region" description="Basic and acidic residues" evidence="2">
    <location>
        <begin position="1114"/>
        <end position="1123"/>
    </location>
</feature>
<keyword evidence="1" id="KW-0175">Coiled coil</keyword>
<gene>
    <name evidence="3" type="ORF">ZEAMMB73_Zm00001d018770</name>
</gene>
<protein>
    <submittedName>
        <fullName evidence="3">GYF domain-containing protein</fullName>
    </submittedName>
</protein>
<feature type="compositionally biased region" description="Polar residues" evidence="2">
    <location>
        <begin position="1527"/>
        <end position="1539"/>
    </location>
</feature>
<feature type="compositionally biased region" description="Basic and acidic residues" evidence="2">
    <location>
        <begin position="1443"/>
        <end position="1452"/>
    </location>
</feature>